<reference evidence="2" key="2">
    <citation type="submission" date="2020-09" db="EMBL/GenBank/DDBJ databases">
        <authorList>
            <person name="Sun Q."/>
            <person name="Sedlacek I."/>
        </authorList>
    </citation>
    <scope>NUCLEOTIDE SEQUENCE</scope>
    <source>
        <strain evidence="2">CCM 7905</strain>
    </source>
</reference>
<keyword evidence="3" id="KW-1185">Reference proteome</keyword>
<dbReference type="AlphaFoldDB" id="A0A917D2U2"/>
<accession>A0A917D2U2</accession>
<protein>
    <submittedName>
        <fullName evidence="2">Uncharacterized protein</fullName>
    </submittedName>
</protein>
<proteinExistence type="predicted"/>
<feature type="region of interest" description="Disordered" evidence="1">
    <location>
        <begin position="1"/>
        <end position="25"/>
    </location>
</feature>
<evidence type="ECO:0000313" key="3">
    <source>
        <dbReference type="Proteomes" id="UP000654257"/>
    </source>
</evidence>
<dbReference type="RefSeq" id="WP_188545040.1">
    <property type="nucleotide sequence ID" value="NZ_BMCU01000002.1"/>
</dbReference>
<reference evidence="2" key="1">
    <citation type="journal article" date="2014" name="Int. J. Syst. Evol. Microbiol.">
        <title>Complete genome sequence of Corynebacterium casei LMG S-19264T (=DSM 44701T), isolated from a smear-ripened cheese.</title>
        <authorList>
            <consortium name="US DOE Joint Genome Institute (JGI-PGF)"/>
            <person name="Walter F."/>
            <person name="Albersmeier A."/>
            <person name="Kalinowski J."/>
            <person name="Ruckert C."/>
        </authorList>
    </citation>
    <scope>NUCLEOTIDE SEQUENCE</scope>
    <source>
        <strain evidence="2">CCM 7905</strain>
    </source>
</reference>
<sequence length="128" mass="13533">MTTHSIENSDLGEPGTDTETAAPPKHLVSSISSFVAAHGGSAKAVLQPLGRAGVRITLVGSDGILGDRVAPDLTTAQNVVKHLDNVEVAKWDRELSSVVTPRKGHFAQMAGWVAKQTKFPKARNEPIS</sequence>
<dbReference type="EMBL" id="BMCU01000002">
    <property type="protein sequence ID" value="GGG09568.1"/>
    <property type="molecule type" value="Genomic_DNA"/>
</dbReference>
<comment type="caution">
    <text evidence="2">The sequence shown here is derived from an EMBL/GenBank/DDBJ whole genome shotgun (WGS) entry which is preliminary data.</text>
</comment>
<evidence type="ECO:0000256" key="1">
    <source>
        <dbReference type="SAM" id="MobiDB-lite"/>
    </source>
</evidence>
<gene>
    <name evidence="2" type="ORF">GCM10007304_24560</name>
</gene>
<dbReference type="Proteomes" id="UP000654257">
    <property type="component" value="Unassembled WGS sequence"/>
</dbReference>
<evidence type="ECO:0000313" key="2">
    <source>
        <dbReference type="EMBL" id="GGG09568.1"/>
    </source>
</evidence>
<organism evidence="2 3">
    <name type="scientific">Rhodococcoides trifolii</name>
    <dbReference type="NCBI Taxonomy" id="908250"/>
    <lineage>
        <taxon>Bacteria</taxon>
        <taxon>Bacillati</taxon>
        <taxon>Actinomycetota</taxon>
        <taxon>Actinomycetes</taxon>
        <taxon>Mycobacteriales</taxon>
        <taxon>Nocardiaceae</taxon>
        <taxon>Rhodococcoides</taxon>
    </lineage>
</organism>
<name>A0A917D2U2_9NOCA</name>